<protein>
    <recommendedName>
        <fullName evidence="1">Putative membrane protein insertion efficiency factor</fullName>
    </recommendedName>
</protein>
<comment type="function">
    <text evidence="1">Could be involved in insertion of integral membrane proteins into the membrane.</text>
</comment>
<comment type="similarity">
    <text evidence="1">Belongs to the UPF0161 family.</text>
</comment>
<organism evidence="2 3">
    <name type="scientific">Amnibacterium setariae</name>
    <dbReference type="NCBI Taxonomy" id="2306585"/>
    <lineage>
        <taxon>Bacteria</taxon>
        <taxon>Bacillati</taxon>
        <taxon>Actinomycetota</taxon>
        <taxon>Actinomycetes</taxon>
        <taxon>Micrococcales</taxon>
        <taxon>Microbacteriaceae</taxon>
        <taxon>Amnibacterium</taxon>
    </lineage>
</organism>
<comment type="subcellular location">
    <subcellularLocation>
        <location evidence="1">Cell membrane</location>
        <topology evidence="1">Peripheral membrane protein</topology>
        <orientation evidence="1">Cytoplasmic side</orientation>
    </subcellularLocation>
</comment>
<keyword evidence="3" id="KW-1185">Reference proteome</keyword>
<reference evidence="3" key="1">
    <citation type="submission" date="2018-09" db="EMBL/GenBank/DDBJ databases">
        <authorList>
            <person name="Kim I."/>
        </authorList>
    </citation>
    <scope>NUCLEOTIDE SEQUENCE [LARGE SCALE GENOMIC DNA]</scope>
    <source>
        <strain evidence="3">DD4a</strain>
    </source>
</reference>
<dbReference type="HAMAP" id="MF_00386">
    <property type="entry name" value="UPF0161_YidD"/>
    <property type="match status" value="1"/>
</dbReference>
<sequence>MTTLLLLPRNALIAVLRLYRAVVSPLYGDVCRYHPSCSRYALEAVQQSGAVVGTSLAVWRVLRCNPWSRGGVDDPPARLRPSYRITTHGFVRPAEQPGG</sequence>
<evidence type="ECO:0000313" key="2">
    <source>
        <dbReference type="EMBL" id="RIX30084.1"/>
    </source>
</evidence>
<dbReference type="OrthoDB" id="9801753at2"/>
<dbReference type="RefSeq" id="WP_119480447.1">
    <property type="nucleotide sequence ID" value="NZ_QXTG01000001.1"/>
</dbReference>
<dbReference type="Proteomes" id="UP000265742">
    <property type="component" value="Unassembled WGS sequence"/>
</dbReference>
<evidence type="ECO:0000313" key="3">
    <source>
        <dbReference type="Proteomes" id="UP000265742"/>
    </source>
</evidence>
<accession>A0A3A1TZL4</accession>
<proteinExistence type="inferred from homology"/>
<dbReference type="SMART" id="SM01234">
    <property type="entry name" value="Haemolytic"/>
    <property type="match status" value="1"/>
</dbReference>
<gene>
    <name evidence="2" type="primary">yidD</name>
    <name evidence="2" type="ORF">D1781_01070</name>
</gene>
<dbReference type="EMBL" id="QXTG01000001">
    <property type="protein sequence ID" value="RIX30084.1"/>
    <property type="molecule type" value="Genomic_DNA"/>
</dbReference>
<name>A0A3A1TZL4_9MICO</name>
<dbReference type="Pfam" id="PF01809">
    <property type="entry name" value="YidD"/>
    <property type="match status" value="1"/>
</dbReference>
<dbReference type="NCBIfam" id="TIGR00278">
    <property type="entry name" value="membrane protein insertion efficiency factor YidD"/>
    <property type="match status" value="1"/>
</dbReference>
<comment type="caution">
    <text evidence="2">The sequence shown here is derived from an EMBL/GenBank/DDBJ whole genome shotgun (WGS) entry which is preliminary data.</text>
</comment>
<dbReference type="PANTHER" id="PTHR33383">
    <property type="entry name" value="MEMBRANE PROTEIN INSERTION EFFICIENCY FACTOR-RELATED"/>
    <property type="match status" value="1"/>
</dbReference>
<dbReference type="GO" id="GO:0005886">
    <property type="term" value="C:plasma membrane"/>
    <property type="evidence" value="ECO:0007669"/>
    <property type="project" value="UniProtKB-SubCell"/>
</dbReference>
<dbReference type="PANTHER" id="PTHR33383:SF1">
    <property type="entry name" value="MEMBRANE PROTEIN INSERTION EFFICIENCY FACTOR-RELATED"/>
    <property type="match status" value="1"/>
</dbReference>
<keyword evidence="1" id="KW-1003">Cell membrane</keyword>
<evidence type="ECO:0000256" key="1">
    <source>
        <dbReference type="HAMAP-Rule" id="MF_00386"/>
    </source>
</evidence>
<dbReference type="AlphaFoldDB" id="A0A3A1TZL4"/>
<keyword evidence="1" id="KW-0472">Membrane</keyword>
<dbReference type="InterPro" id="IPR002696">
    <property type="entry name" value="Membr_insert_effic_factor_YidD"/>
</dbReference>